<dbReference type="AlphaFoldDB" id="A0A849AK31"/>
<reference evidence="2 3" key="1">
    <citation type="submission" date="2020-05" db="EMBL/GenBank/DDBJ databases">
        <title>Flexivirga sp. ID2601S isolated from air conditioner.</title>
        <authorList>
            <person name="Kim D.H."/>
        </authorList>
    </citation>
    <scope>NUCLEOTIDE SEQUENCE [LARGE SCALE GENOMIC DNA]</scope>
    <source>
        <strain evidence="2 3">ID2601S</strain>
    </source>
</reference>
<sequence length="135" mass="14574">MRKVLGGTAVALVLCACSSSQPTTDPVEAAFESRAPMLSCGKARLPQGTTSLMPVKLSSCLQTARARHETAEARITQPTSEGDPIVTYLRVRSNGTFELYVDSTRDRFGLRQWQRVDATCASTDPLLQQVCNPAG</sequence>
<gene>
    <name evidence="2" type="ORF">HJ588_14020</name>
</gene>
<comment type="caution">
    <text evidence="2">The sequence shown here is derived from an EMBL/GenBank/DDBJ whole genome shotgun (WGS) entry which is preliminary data.</text>
</comment>
<dbReference type="RefSeq" id="WP_171156596.1">
    <property type="nucleotide sequence ID" value="NZ_JABENB010000002.1"/>
</dbReference>
<dbReference type="EMBL" id="JABENB010000002">
    <property type="protein sequence ID" value="NNG40383.1"/>
    <property type="molecule type" value="Genomic_DNA"/>
</dbReference>
<name>A0A849AK31_9MICO</name>
<protein>
    <submittedName>
        <fullName evidence="2">DUF4362 domain-containing protein</fullName>
    </submittedName>
</protein>
<organism evidence="2 3">
    <name type="scientific">Flexivirga aerilata</name>
    <dbReference type="NCBI Taxonomy" id="1656889"/>
    <lineage>
        <taxon>Bacteria</taxon>
        <taxon>Bacillati</taxon>
        <taxon>Actinomycetota</taxon>
        <taxon>Actinomycetes</taxon>
        <taxon>Micrococcales</taxon>
        <taxon>Dermacoccaceae</taxon>
        <taxon>Flexivirga</taxon>
    </lineage>
</organism>
<keyword evidence="3" id="KW-1185">Reference proteome</keyword>
<evidence type="ECO:0000313" key="3">
    <source>
        <dbReference type="Proteomes" id="UP000557772"/>
    </source>
</evidence>
<evidence type="ECO:0000256" key="1">
    <source>
        <dbReference type="SAM" id="SignalP"/>
    </source>
</evidence>
<proteinExistence type="predicted"/>
<feature type="chain" id="PRO_5039197740" evidence="1">
    <location>
        <begin position="23"/>
        <end position="135"/>
    </location>
</feature>
<evidence type="ECO:0000313" key="2">
    <source>
        <dbReference type="EMBL" id="NNG40383.1"/>
    </source>
</evidence>
<accession>A0A849AK31</accession>
<dbReference type="PROSITE" id="PS51257">
    <property type="entry name" value="PROKAR_LIPOPROTEIN"/>
    <property type="match status" value="1"/>
</dbReference>
<keyword evidence="1" id="KW-0732">Signal</keyword>
<feature type="signal peptide" evidence="1">
    <location>
        <begin position="1"/>
        <end position="22"/>
    </location>
</feature>
<dbReference type="Proteomes" id="UP000557772">
    <property type="component" value="Unassembled WGS sequence"/>
</dbReference>